<proteinExistence type="predicted"/>
<sequence>MECAKLSPGNRERPIVTTTIPSPTLPSPPFPLLILLIPPSSTPPPRRELREDSAGETSIDPHQGKLLKFMGKREVC</sequence>
<accession>A0A5B7DNJ6</accession>
<feature type="region of interest" description="Disordered" evidence="1">
    <location>
        <begin position="1"/>
        <end position="23"/>
    </location>
</feature>
<feature type="region of interest" description="Disordered" evidence="1">
    <location>
        <begin position="39"/>
        <end position="63"/>
    </location>
</feature>
<protein>
    <submittedName>
        <fullName evidence="2">Uncharacterized protein</fullName>
    </submittedName>
</protein>
<dbReference type="Proteomes" id="UP000324222">
    <property type="component" value="Unassembled WGS sequence"/>
</dbReference>
<comment type="caution">
    <text evidence="2">The sequence shown here is derived from an EMBL/GenBank/DDBJ whole genome shotgun (WGS) entry which is preliminary data.</text>
</comment>
<organism evidence="2 3">
    <name type="scientific">Portunus trituberculatus</name>
    <name type="common">Swimming crab</name>
    <name type="synonym">Neptunus trituberculatus</name>
    <dbReference type="NCBI Taxonomy" id="210409"/>
    <lineage>
        <taxon>Eukaryota</taxon>
        <taxon>Metazoa</taxon>
        <taxon>Ecdysozoa</taxon>
        <taxon>Arthropoda</taxon>
        <taxon>Crustacea</taxon>
        <taxon>Multicrustacea</taxon>
        <taxon>Malacostraca</taxon>
        <taxon>Eumalacostraca</taxon>
        <taxon>Eucarida</taxon>
        <taxon>Decapoda</taxon>
        <taxon>Pleocyemata</taxon>
        <taxon>Brachyura</taxon>
        <taxon>Eubrachyura</taxon>
        <taxon>Portunoidea</taxon>
        <taxon>Portunidae</taxon>
        <taxon>Portuninae</taxon>
        <taxon>Portunus</taxon>
    </lineage>
</organism>
<evidence type="ECO:0000313" key="2">
    <source>
        <dbReference type="EMBL" id="MPC22697.1"/>
    </source>
</evidence>
<dbReference type="EMBL" id="VSRR010001116">
    <property type="protein sequence ID" value="MPC22697.1"/>
    <property type="molecule type" value="Genomic_DNA"/>
</dbReference>
<gene>
    <name evidence="2" type="ORF">E2C01_015719</name>
</gene>
<name>A0A5B7DNJ6_PORTR</name>
<evidence type="ECO:0000256" key="1">
    <source>
        <dbReference type="SAM" id="MobiDB-lite"/>
    </source>
</evidence>
<keyword evidence="3" id="KW-1185">Reference proteome</keyword>
<dbReference type="AlphaFoldDB" id="A0A5B7DNJ6"/>
<reference evidence="2 3" key="1">
    <citation type="submission" date="2019-05" db="EMBL/GenBank/DDBJ databases">
        <title>Another draft genome of Portunus trituberculatus and its Hox gene families provides insights of decapod evolution.</title>
        <authorList>
            <person name="Jeong J.-H."/>
            <person name="Song I."/>
            <person name="Kim S."/>
            <person name="Choi T."/>
            <person name="Kim D."/>
            <person name="Ryu S."/>
            <person name="Kim W."/>
        </authorList>
    </citation>
    <scope>NUCLEOTIDE SEQUENCE [LARGE SCALE GENOMIC DNA]</scope>
    <source>
        <tissue evidence="2">Muscle</tissue>
    </source>
</reference>
<evidence type="ECO:0000313" key="3">
    <source>
        <dbReference type="Proteomes" id="UP000324222"/>
    </source>
</evidence>